<dbReference type="GO" id="GO:0005975">
    <property type="term" value="P:carbohydrate metabolic process"/>
    <property type="evidence" value="ECO:0007669"/>
    <property type="project" value="InterPro"/>
</dbReference>
<dbReference type="SUPFAM" id="SSF55545">
    <property type="entry name" value="beta-N-acetylhexosaminidase-like domain"/>
    <property type="match status" value="1"/>
</dbReference>
<accession>A0A6A6WHD8</accession>
<evidence type="ECO:0000256" key="5">
    <source>
        <dbReference type="ARBA" id="ARBA00023180"/>
    </source>
</evidence>
<evidence type="ECO:0000256" key="4">
    <source>
        <dbReference type="ARBA" id="ARBA00022801"/>
    </source>
</evidence>
<dbReference type="Gene3D" id="3.30.379.10">
    <property type="entry name" value="Chitobiase/beta-hexosaminidase domain 2-like"/>
    <property type="match status" value="1"/>
</dbReference>
<dbReference type="GO" id="GO:0016020">
    <property type="term" value="C:membrane"/>
    <property type="evidence" value="ECO:0007669"/>
    <property type="project" value="TreeGrafter"/>
</dbReference>
<feature type="domain" description="Beta-hexosaminidase eukaryotic type N-terminal" evidence="11">
    <location>
        <begin position="18"/>
        <end position="182"/>
    </location>
</feature>
<dbReference type="SUPFAM" id="SSF51445">
    <property type="entry name" value="(Trans)glycosidases"/>
    <property type="match status" value="1"/>
</dbReference>
<evidence type="ECO:0000256" key="6">
    <source>
        <dbReference type="ARBA" id="ARBA00023295"/>
    </source>
</evidence>
<dbReference type="PRINTS" id="PR00738">
    <property type="entry name" value="GLHYDRLASE20"/>
</dbReference>
<evidence type="ECO:0000313" key="13">
    <source>
        <dbReference type="Proteomes" id="UP000799437"/>
    </source>
</evidence>
<dbReference type="PANTHER" id="PTHR22600:SF58">
    <property type="entry name" value="BETA-HEXOSAMINIDASE"/>
    <property type="match status" value="1"/>
</dbReference>
<dbReference type="InterPro" id="IPR025705">
    <property type="entry name" value="Beta_hexosaminidase_sua/sub"/>
</dbReference>
<evidence type="ECO:0000256" key="8">
    <source>
        <dbReference type="PIRSR" id="PIRSR001093-1"/>
    </source>
</evidence>
<feature type="active site" description="Proton donor" evidence="8">
    <location>
        <position position="367"/>
    </location>
</feature>
<evidence type="ECO:0000313" key="12">
    <source>
        <dbReference type="EMBL" id="KAF2762208.1"/>
    </source>
</evidence>
<evidence type="ECO:0000256" key="2">
    <source>
        <dbReference type="ARBA" id="ARBA00006285"/>
    </source>
</evidence>
<keyword evidence="5" id="KW-0325">Glycoprotein</keyword>
<sequence length="601" mass="66543">MRLLSVIVGSLAVTVNAIWPEPRSVTTGSTFIRLSADIELDVVNQVTGSIGLRWAQEGIQSILAKAQGKSEEWIADQPETILKAAFERFRGNVLNAGFIPRKFFTRDGFVEYELGLQPEVSSRPLTRVELIIESKASYAKRVQDGSAAGEGYQLFLSPEGTAKIVTASTNGGLYALSTLEQLFYTSSHGHIYTVLAPISITDSPMYSHRGLNLDISRNFIAPSDAKRVISALSFNKMNRLHIHATDAQSWPLVIPSIPSLAEKGAYEPDQVWTAEDLADVQRYGRIHGVEVYLEIDVPGHTTSIAASHPNLITAATQDPWTKYAAEPPSGQLKLDSPAVYTFLTKLFNDILPRSAFYSKHFHFGGDELNRAAYELDDTVKSSDPTILKPLVQKFTDHILSMAKKHSLRPILWEEMVLDWNLTLPSNTIIQTWRSSAIIADITSRGHAVLFGANTHWYLDCGMGVFLDPIHPMPGLPGSPPPTSHLTSPPFPDYCSPYKNWRHIYTYDPLANITLSAEQEKLVLGGEVHLWGEMTDAISLDGMLWPRVSAAAEVLWRGGGRSVDEGVTRRLAEMRERLVGKGVSSGMVQMEWCLRNKGMCKL</sequence>
<dbReference type="GO" id="GO:0030203">
    <property type="term" value="P:glycosaminoglycan metabolic process"/>
    <property type="evidence" value="ECO:0007669"/>
    <property type="project" value="TreeGrafter"/>
</dbReference>
<dbReference type="InterPro" id="IPR029019">
    <property type="entry name" value="HEX_eukaryotic_N"/>
</dbReference>
<feature type="domain" description="Glycoside hydrolase family 20 catalytic" evidence="10">
    <location>
        <begin position="206"/>
        <end position="556"/>
    </location>
</feature>
<dbReference type="AlphaFoldDB" id="A0A6A6WHD8"/>
<comment type="catalytic activity">
    <reaction evidence="1 7">
        <text>Hydrolysis of terminal non-reducing N-acetyl-D-hexosamine residues in N-acetyl-beta-D-hexosaminides.</text>
        <dbReference type="EC" id="3.2.1.52"/>
    </reaction>
</comment>
<dbReference type="FunFam" id="3.20.20.80:FF:000063">
    <property type="entry name" value="Beta-hexosaminidase"/>
    <property type="match status" value="1"/>
</dbReference>
<comment type="similarity">
    <text evidence="2 7">Belongs to the glycosyl hydrolase 20 family.</text>
</comment>
<dbReference type="RefSeq" id="XP_033604659.1">
    <property type="nucleotide sequence ID" value="XM_033742308.1"/>
</dbReference>
<dbReference type="OrthoDB" id="428480at2759"/>
<dbReference type="PANTHER" id="PTHR22600">
    <property type="entry name" value="BETA-HEXOSAMINIDASE"/>
    <property type="match status" value="1"/>
</dbReference>
<evidence type="ECO:0000259" key="10">
    <source>
        <dbReference type="Pfam" id="PF00728"/>
    </source>
</evidence>
<dbReference type="EMBL" id="ML996566">
    <property type="protein sequence ID" value="KAF2762208.1"/>
    <property type="molecule type" value="Genomic_DNA"/>
</dbReference>
<dbReference type="Proteomes" id="UP000799437">
    <property type="component" value="Unassembled WGS sequence"/>
</dbReference>
<keyword evidence="4 7" id="KW-0378">Hydrolase</keyword>
<gene>
    <name evidence="12" type="ORF">EJ05DRAFT_448580</name>
</gene>
<dbReference type="InterPro" id="IPR029018">
    <property type="entry name" value="Hex-like_dom2"/>
</dbReference>
<keyword evidence="3 9" id="KW-0732">Signal</keyword>
<name>A0A6A6WHD8_9PEZI</name>
<dbReference type="Gene3D" id="3.20.20.80">
    <property type="entry name" value="Glycosidases"/>
    <property type="match status" value="1"/>
</dbReference>
<dbReference type="PIRSF" id="PIRSF001093">
    <property type="entry name" value="B-hxosamndse_ab_euk"/>
    <property type="match status" value="1"/>
</dbReference>
<evidence type="ECO:0000256" key="9">
    <source>
        <dbReference type="SAM" id="SignalP"/>
    </source>
</evidence>
<feature type="signal peptide" evidence="9">
    <location>
        <begin position="1"/>
        <end position="17"/>
    </location>
</feature>
<evidence type="ECO:0000259" key="11">
    <source>
        <dbReference type="Pfam" id="PF14845"/>
    </source>
</evidence>
<feature type="chain" id="PRO_5025661832" description="Beta-hexosaminidase" evidence="9">
    <location>
        <begin position="18"/>
        <end position="601"/>
    </location>
</feature>
<dbReference type="EC" id="3.2.1.52" evidence="7"/>
<keyword evidence="13" id="KW-1185">Reference proteome</keyword>
<evidence type="ECO:0000256" key="7">
    <source>
        <dbReference type="PIRNR" id="PIRNR001093"/>
    </source>
</evidence>
<evidence type="ECO:0000256" key="1">
    <source>
        <dbReference type="ARBA" id="ARBA00001231"/>
    </source>
</evidence>
<reference evidence="12" key="1">
    <citation type="journal article" date="2020" name="Stud. Mycol.">
        <title>101 Dothideomycetes genomes: a test case for predicting lifestyles and emergence of pathogens.</title>
        <authorList>
            <person name="Haridas S."/>
            <person name="Albert R."/>
            <person name="Binder M."/>
            <person name="Bloem J."/>
            <person name="Labutti K."/>
            <person name="Salamov A."/>
            <person name="Andreopoulos B."/>
            <person name="Baker S."/>
            <person name="Barry K."/>
            <person name="Bills G."/>
            <person name="Bluhm B."/>
            <person name="Cannon C."/>
            <person name="Castanera R."/>
            <person name="Culley D."/>
            <person name="Daum C."/>
            <person name="Ezra D."/>
            <person name="Gonzalez J."/>
            <person name="Henrissat B."/>
            <person name="Kuo A."/>
            <person name="Liang C."/>
            <person name="Lipzen A."/>
            <person name="Lutzoni F."/>
            <person name="Magnuson J."/>
            <person name="Mondo S."/>
            <person name="Nolan M."/>
            <person name="Ohm R."/>
            <person name="Pangilinan J."/>
            <person name="Park H.-J."/>
            <person name="Ramirez L."/>
            <person name="Alfaro M."/>
            <person name="Sun H."/>
            <person name="Tritt A."/>
            <person name="Yoshinaga Y."/>
            <person name="Zwiers L.-H."/>
            <person name="Turgeon B."/>
            <person name="Goodwin S."/>
            <person name="Spatafora J."/>
            <person name="Crous P."/>
            <person name="Grigoriev I."/>
        </authorList>
    </citation>
    <scope>NUCLEOTIDE SEQUENCE</scope>
    <source>
        <strain evidence="12">CBS 121739</strain>
    </source>
</reference>
<proteinExistence type="inferred from homology"/>
<dbReference type="GO" id="GO:0016231">
    <property type="term" value="F:beta-N-acetylglucosaminidase activity"/>
    <property type="evidence" value="ECO:0007669"/>
    <property type="project" value="TreeGrafter"/>
</dbReference>
<dbReference type="GeneID" id="54483362"/>
<protein>
    <recommendedName>
        <fullName evidence="7">Beta-hexosaminidase</fullName>
        <ecNumber evidence="7">3.2.1.52</ecNumber>
    </recommendedName>
</protein>
<keyword evidence="6 7" id="KW-0326">Glycosidase</keyword>
<dbReference type="Pfam" id="PF14845">
    <property type="entry name" value="Glycohydro_20b2"/>
    <property type="match status" value="1"/>
</dbReference>
<dbReference type="InterPro" id="IPR015883">
    <property type="entry name" value="Glyco_hydro_20_cat"/>
</dbReference>
<evidence type="ECO:0000256" key="3">
    <source>
        <dbReference type="ARBA" id="ARBA00022729"/>
    </source>
</evidence>
<dbReference type="Pfam" id="PF00728">
    <property type="entry name" value="Glyco_hydro_20"/>
    <property type="match status" value="1"/>
</dbReference>
<organism evidence="12 13">
    <name type="scientific">Pseudovirgaria hyperparasitica</name>
    <dbReference type="NCBI Taxonomy" id="470096"/>
    <lineage>
        <taxon>Eukaryota</taxon>
        <taxon>Fungi</taxon>
        <taxon>Dikarya</taxon>
        <taxon>Ascomycota</taxon>
        <taxon>Pezizomycotina</taxon>
        <taxon>Dothideomycetes</taxon>
        <taxon>Dothideomycetes incertae sedis</taxon>
        <taxon>Acrospermales</taxon>
        <taxon>Acrospermaceae</taxon>
        <taxon>Pseudovirgaria</taxon>
    </lineage>
</organism>
<dbReference type="InterPro" id="IPR017853">
    <property type="entry name" value="GH"/>
</dbReference>